<dbReference type="GO" id="GO:0004601">
    <property type="term" value="F:peroxidase activity"/>
    <property type="evidence" value="ECO:0007669"/>
    <property type="project" value="UniProtKB-KW"/>
</dbReference>
<name>A0AAW0QZP7_9PEZI</name>
<dbReference type="EC" id="1.11.1.-" evidence="2"/>
<keyword evidence="5" id="KW-1185">Reference proteome</keyword>
<dbReference type="Proteomes" id="UP001392437">
    <property type="component" value="Unassembled WGS sequence"/>
</dbReference>
<proteinExistence type="inferred from homology"/>
<dbReference type="SUPFAM" id="SSF48113">
    <property type="entry name" value="Heme-dependent peroxidases"/>
    <property type="match status" value="1"/>
</dbReference>
<evidence type="ECO:0000259" key="3">
    <source>
        <dbReference type="Pfam" id="PF00141"/>
    </source>
</evidence>
<dbReference type="InterPro" id="IPR010255">
    <property type="entry name" value="Haem_peroxidase_sf"/>
</dbReference>
<sequence>MATHDAAAATGGLDASIMYETDRPENPGDAFNITFGFFLAHFNGGTSLADMIALGLVTATANCGGPKVPLRVGRIDAGLFDEAFKWFNFNKQLDHSTGIHGFTVELTVPSTGAVTVHDNAGTGLYPINDSIMYHQSQSCMDTTDSTKPFPLTATAAVRRDQDVSVAVEIAHKVPVQGILISKLEKRSHPLKRTDKKTPSDDYVLYEMQMPLDLASWSTTMELVLGEGEGEKRVRQLDTNALAGVACQGL</sequence>
<keyword evidence="2" id="KW-0560">Oxidoreductase</keyword>
<protein>
    <recommendedName>
        <fullName evidence="2">Peroxidase</fullName>
        <ecNumber evidence="2">1.11.1.-</ecNumber>
    </recommendedName>
</protein>
<dbReference type="InterPro" id="IPR002016">
    <property type="entry name" value="Haem_peroxidase"/>
</dbReference>
<dbReference type="GO" id="GO:0006979">
    <property type="term" value="P:response to oxidative stress"/>
    <property type="evidence" value="ECO:0007669"/>
    <property type="project" value="InterPro"/>
</dbReference>
<dbReference type="Pfam" id="PF00141">
    <property type="entry name" value="peroxidase"/>
    <property type="match status" value="1"/>
</dbReference>
<dbReference type="GO" id="GO:0046872">
    <property type="term" value="F:metal ion binding"/>
    <property type="evidence" value="ECO:0007669"/>
    <property type="project" value="UniProtKB-UniRule"/>
</dbReference>
<feature type="domain" description="Plant heme peroxidase family profile" evidence="3">
    <location>
        <begin position="4"/>
        <end position="78"/>
    </location>
</feature>
<organism evidence="4 5">
    <name type="scientific">Apiospora kogelbergensis</name>
    <dbReference type="NCBI Taxonomy" id="1337665"/>
    <lineage>
        <taxon>Eukaryota</taxon>
        <taxon>Fungi</taxon>
        <taxon>Dikarya</taxon>
        <taxon>Ascomycota</taxon>
        <taxon>Pezizomycotina</taxon>
        <taxon>Sordariomycetes</taxon>
        <taxon>Xylariomycetidae</taxon>
        <taxon>Amphisphaeriales</taxon>
        <taxon>Apiosporaceae</taxon>
        <taxon>Apiospora</taxon>
    </lineage>
</organism>
<dbReference type="Gene3D" id="1.10.520.10">
    <property type="match status" value="1"/>
</dbReference>
<reference evidence="4 5" key="1">
    <citation type="submission" date="2023-01" db="EMBL/GenBank/DDBJ databases">
        <title>Analysis of 21 Apiospora genomes using comparative genomics revels a genus with tremendous synthesis potential of carbohydrate active enzymes and secondary metabolites.</title>
        <authorList>
            <person name="Sorensen T."/>
        </authorList>
    </citation>
    <scope>NUCLEOTIDE SEQUENCE [LARGE SCALE GENOMIC DNA]</scope>
    <source>
        <strain evidence="4 5">CBS 117206</strain>
    </source>
</reference>
<evidence type="ECO:0000313" key="5">
    <source>
        <dbReference type="Proteomes" id="UP001392437"/>
    </source>
</evidence>
<dbReference type="GO" id="GO:0020037">
    <property type="term" value="F:heme binding"/>
    <property type="evidence" value="ECO:0007669"/>
    <property type="project" value="UniProtKB-UniRule"/>
</dbReference>
<gene>
    <name evidence="4" type="ORF">PG999_004574</name>
</gene>
<evidence type="ECO:0000313" key="4">
    <source>
        <dbReference type="EMBL" id="KAK8120454.1"/>
    </source>
</evidence>
<evidence type="ECO:0000256" key="1">
    <source>
        <dbReference type="RuleBase" id="RU004241"/>
    </source>
</evidence>
<dbReference type="EMBL" id="JAQQWP010000004">
    <property type="protein sequence ID" value="KAK8120454.1"/>
    <property type="molecule type" value="Genomic_DNA"/>
</dbReference>
<accession>A0AAW0QZP7</accession>
<dbReference type="AlphaFoldDB" id="A0AAW0QZP7"/>
<comment type="caution">
    <text evidence="4">The sequence shown here is derived from an EMBL/GenBank/DDBJ whole genome shotgun (WGS) entry which is preliminary data.</text>
</comment>
<comment type="similarity">
    <text evidence="1">Belongs to the peroxidase family.</text>
</comment>
<keyword evidence="2" id="KW-0575">Peroxidase</keyword>
<evidence type="ECO:0000256" key="2">
    <source>
        <dbReference type="RuleBase" id="RU363051"/>
    </source>
</evidence>